<dbReference type="EMBL" id="JANTQA010000023">
    <property type="protein sequence ID" value="KAJ3445193.1"/>
    <property type="molecule type" value="Genomic_DNA"/>
</dbReference>
<dbReference type="CDD" id="cd06071">
    <property type="entry name" value="Beach"/>
    <property type="match status" value="1"/>
</dbReference>
<feature type="repeat" description="WD" evidence="3">
    <location>
        <begin position="972"/>
        <end position="1013"/>
    </location>
</feature>
<dbReference type="InterPro" id="IPR036322">
    <property type="entry name" value="WD40_repeat_dom_sf"/>
</dbReference>
<dbReference type="SUPFAM" id="SSF50978">
    <property type="entry name" value="WD40 repeat-like"/>
    <property type="match status" value="1"/>
</dbReference>
<proteinExistence type="predicted"/>
<dbReference type="Proteomes" id="UP001146793">
    <property type="component" value="Unassembled WGS sequence"/>
</dbReference>
<dbReference type="InterPro" id="IPR046851">
    <property type="entry name" value="NBCH_WD40"/>
</dbReference>
<dbReference type="InterPro" id="IPR050865">
    <property type="entry name" value="BEACH_Domain"/>
</dbReference>
<sequence length="1179" mass="138967">MINLKNQLLQKNIKQINNDKMLIDSENEKQVILNLLELLKNQIKKFIMNYKKYFKIFLKNEESKFNFPKSNKEFNKKFDKIFNDIILKNNNWKALLKKFKNNYKTQLNKKQQNCDKYSNKFYEKILKILSNIQIVLENNDNVNNENYNFNNSGSSNGNNNSGNNSGYKKKGKVKKNRFEDQINKLIYRFKINFNHFDQELINKNRQSSKNWRNILKILSNERGPFGNEMVDKQRVKLKNIEDFQRKRRIFKINSKFSIHKNASLFQKENKIFRRNTISQLNTKEILNIKLNFNKGKNKDKDGEDDDDDDDDDGDGDGDDGDDDDDDDDYDEKKIDDDNNLIKKNKNILNNKNKQNIQNKNVDSGYLRIEKKNNLIKKKKKILFKTECQMINSNQNINGLLTLTNISIEFNYDPKNSNLSNHKQVKEFLYKYNYKWNLIQINKVLKRRFHSINSAIEIFLKNNRNYFLNIKSKNNRINFFKIIKKLKSKNNWKVLISNPKMVLKKSNYTKLWIKRKISNFEYLMKLNTLAGRTYNDLNQYPVFPWVLSNYNSETLDLKDQNNYRDLSKPIGALNKERLKILNKNFKNLKNNKKSTVPPYLYYNHYSTNKIVLYYLIRLEPFTTISINNFNGKFDQPEKIFHSVSETWNNCLNDQNDFKELIPEFYYLPEFLENSNNFDLGEKPPSKEQETVEKINNVILPPWANGSPYEFIRTMREALESEYVSEHLNEWIDLIFGYKQTGEEAIKAWNLFYSLSYEENASNVNQIENRLQKRAIEDQIQYFGQTPIQLFTKPHPKRGLVKESDSMTRFAAKKYKLQSNTFKNLKLFSKNISNCPIICLGFSEPSIYLNLIGMSDKIITMDKNRKLCKHRWLSHQNITSKQNSVNNNESNLNVANNNNSTKNKSRVIKSLFTFEIDPHIKKKERIGPSFSQNIKYYSNCFVLTKNSRILFVSGFLRNCFNVIQIENSNVIQSIHKHKDIVTCLALDETDEYLISGSKDTTATIWKIEKNNQVNKQFLHVLYGHDDEITCVDVSKHLDLVVTGSKDKTLILHSLSSGKYLLTIVTESPISMVKILNKTANILVYSREQNILKSYSLNGKCLRSVKIQYQIFCWLLTKNEKILILAGSRGNIRVKFSHNFKNIYRYNLNENIYSMVLSKEEMFILFGLENGNVLIGSFLEHN</sequence>
<dbReference type="InterPro" id="IPR023362">
    <property type="entry name" value="PH-BEACH_dom"/>
</dbReference>
<dbReference type="SUPFAM" id="SSF81837">
    <property type="entry name" value="BEACH domain"/>
    <property type="match status" value="1"/>
</dbReference>
<organism evidence="7 8">
    <name type="scientific">Anaeramoeba flamelloides</name>
    <dbReference type="NCBI Taxonomy" id="1746091"/>
    <lineage>
        <taxon>Eukaryota</taxon>
        <taxon>Metamonada</taxon>
        <taxon>Anaeramoebidae</taxon>
        <taxon>Anaeramoeba</taxon>
    </lineage>
</organism>
<feature type="repeat" description="WD" evidence="3">
    <location>
        <begin position="1019"/>
        <end position="1060"/>
    </location>
</feature>
<gene>
    <name evidence="7" type="ORF">M0812_11059</name>
</gene>
<name>A0AAV7ZT51_9EUKA</name>
<dbReference type="Pfam" id="PF20426">
    <property type="entry name" value="NBCH_WD40"/>
    <property type="match status" value="1"/>
</dbReference>
<feature type="domain" description="BEACH-type PH" evidence="6">
    <location>
        <begin position="376"/>
        <end position="483"/>
    </location>
</feature>
<dbReference type="PROSITE" id="PS51783">
    <property type="entry name" value="PH_BEACH"/>
    <property type="match status" value="1"/>
</dbReference>
<feature type="compositionally biased region" description="Acidic residues" evidence="4">
    <location>
        <begin position="302"/>
        <end position="329"/>
    </location>
</feature>
<dbReference type="SMART" id="SM00320">
    <property type="entry name" value="WD40"/>
    <property type="match status" value="2"/>
</dbReference>
<dbReference type="Pfam" id="PF02138">
    <property type="entry name" value="Beach"/>
    <property type="match status" value="1"/>
</dbReference>
<keyword evidence="1 3" id="KW-0853">WD repeat</keyword>
<dbReference type="SUPFAM" id="SSF48371">
    <property type="entry name" value="ARM repeat"/>
    <property type="match status" value="1"/>
</dbReference>
<evidence type="ECO:0000259" key="6">
    <source>
        <dbReference type="PROSITE" id="PS51783"/>
    </source>
</evidence>
<dbReference type="GO" id="GO:0019901">
    <property type="term" value="F:protein kinase binding"/>
    <property type="evidence" value="ECO:0007669"/>
    <property type="project" value="TreeGrafter"/>
</dbReference>
<dbReference type="InterPro" id="IPR011993">
    <property type="entry name" value="PH-like_dom_sf"/>
</dbReference>
<evidence type="ECO:0000313" key="8">
    <source>
        <dbReference type="Proteomes" id="UP001146793"/>
    </source>
</evidence>
<comment type="caution">
    <text evidence="7">The sequence shown here is derived from an EMBL/GenBank/DDBJ whole genome shotgun (WGS) entry which is preliminary data.</text>
</comment>
<protein>
    <submittedName>
        <fullName evidence="7">Beige/beach-related</fullName>
    </submittedName>
</protein>
<evidence type="ECO:0000256" key="1">
    <source>
        <dbReference type="ARBA" id="ARBA00022574"/>
    </source>
</evidence>
<dbReference type="GO" id="GO:0005829">
    <property type="term" value="C:cytosol"/>
    <property type="evidence" value="ECO:0007669"/>
    <property type="project" value="TreeGrafter"/>
</dbReference>
<dbReference type="PROSITE" id="PS50082">
    <property type="entry name" value="WD_REPEATS_2"/>
    <property type="match status" value="2"/>
</dbReference>
<evidence type="ECO:0000313" key="7">
    <source>
        <dbReference type="EMBL" id="KAJ3445193.1"/>
    </source>
</evidence>
<feature type="compositionally biased region" description="Low complexity" evidence="4">
    <location>
        <begin position="146"/>
        <end position="166"/>
    </location>
</feature>
<feature type="region of interest" description="Disordered" evidence="4">
    <location>
        <begin position="296"/>
        <end position="335"/>
    </location>
</feature>
<dbReference type="Gene3D" id="1.10.1540.10">
    <property type="entry name" value="BEACH domain"/>
    <property type="match status" value="1"/>
</dbReference>
<evidence type="ECO:0000256" key="4">
    <source>
        <dbReference type="SAM" id="MobiDB-lite"/>
    </source>
</evidence>
<keyword evidence="2" id="KW-0677">Repeat</keyword>
<dbReference type="SMART" id="SM01026">
    <property type="entry name" value="Beach"/>
    <property type="match status" value="1"/>
</dbReference>
<dbReference type="InterPro" id="IPR015943">
    <property type="entry name" value="WD40/YVTN_repeat-like_dom_sf"/>
</dbReference>
<dbReference type="InterPro" id="IPR000409">
    <property type="entry name" value="BEACH_dom"/>
</dbReference>
<feature type="region of interest" description="Disordered" evidence="4">
    <location>
        <begin position="146"/>
        <end position="174"/>
    </location>
</feature>
<dbReference type="GO" id="GO:0008104">
    <property type="term" value="P:intracellular protein localization"/>
    <property type="evidence" value="ECO:0007669"/>
    <property type="project" value="TreeGrafter"/>
</dbReference>
<dbReference type="AlphaFoldDB" id="A0AAV7ZT51"/>
<dbReference type="Gene3D" id="2.130.10.10">
    <property type="entry name" value="YVTN repeat-like/Quinoprotein amine dehydrogenase"/>
    <property type="match status" value="1"/>
</dbReference>
<dbReference type="PROSITE" id="PS50197">
    <property type="entry name" value="BEACH"/>
    <property type="match status" value="1"/>
</dbReference>
<feature type="domain" description="BEACH" evidence="5">
    <location>
        <begin position="496"/>
        <end position="796"/>
    </location>
</feature>
<dbReference type="Pfam" id="PF14844">
    <property type="entry name" value="PH_BEACH"/>
    <property type="match status" value="1"/>
</dbReference>
<dbReference type="PANTHER" id="PTHR13743">
    <property type="entry name" value="BEIGE/BEACH-RELATED"/>
    <property type="match status" value="1"/>
</dbReference>
<dbReference type="GO" id="GO:0016020">
    <property type="term" value="C:membrane"/>
    <property type="evidence" value="ECO:0007669"/>
    <property type="project" value="TreeGrafter"/>
</dbReference>
<evidence type="ECO:0000259" key="5">
    <source>
        <dbReference type="PROSITE" id="PS50197"/>
    </source>
</evidence>
<dbReference type="PROSITE" id="PS50294">
    <property type="entry name" value="WD_REPEATS_REGION"/>
    <property type="match status" value="1"/>
</dbReference>
<dbReference type="Gene3D" id="2.30.29.30">
    <property type="entry name" value="Pleckstrin-homology domain (PH domain)/Phosphotyrosine-binding domain (PTB)"/>
    <property type="match status" value="1"/>
</dbReference>
<evidence type="ECO:0000256" key="3">
    <source>
        <dbReference type="PROSITE-ProRule" id="PRU00221"/>
    </source>
</evidence>
<dbReference type="SUPFAM" id="SSF50729">
    <property type="entry name" value="PH domain-like"/>
    <property type="match status" value="1"/>
</dbReference>
<dbReference type="InterPro" id="IPR001680">
    <property type="entry name" value="WD40_rpt"/>
</dbReference>
<accession>A0AAV7ZT51</accession>
<dbReference type="InterPro" id="IPR036372">
    <property type="entry name" value="BEACH_dom_sf"/>
</dbReference>
<evidence type="ECO:0000256" key="2">
    <source>
        <dbReference type="ARBA" id="ARBA00022737"/>
    </source>
</evidence>
<reference evidence="7" key="1">
    <citation type="submission" date="2022-08" db="EMBL/GenBank/DDBJ databases">
        <title>Novel sulphate-reducing endosymbionts in the free-living metamonad Anaeramoeba.</title>
        <authorList>
            <person name="Jerlstrom-Hultqvist J."/>
            <person name="Cepicka I."/>
            <person name="Gallot-Lavallee L."/>
            <person name="Salas-Leiva D."/>
            <person name="Curtis B.A."/>
            <person name="Zahonova K."/>
            <person name="Pipaliya S."/>
            <person name="Dacks J."/>
            <person name="Roger A.J."/>
        </authorList>
    </citation>
    <scope>NUCLEOTIDE SEQUENCE</scope>
    <source>
        <strain evidence="7">Busselton2</strain>
    </source>
</reference>
<dbReference type="FunFam" id="1.10.1540.10:FF:000001">
    <property type="entry name" value="neurobeachin isoform X1"/>
    <property type="match status" value="1"/>
</dbReference>
<dbReference type="InterPro" id="IPR016024">
    <property type="entry name" value="ARM-type_fold"/>
</dbReference>
<dbReference type="PANTHER" id="PTHR13743:SF112">
    <property type="entry name" value="BEACH DOMAIN-CONTAINING PROTEIN"/>
    <property type="match status" value="1"/>
</dbReference>